<feature type="binding site" description="axial binding residue" evidence="5">
    <location>
        <position position="427"/>
    </location>
    <ligand>
        <name>heme</name>
        <dbReference type="ChEBI" id="CHEBI:30413"/>
    </ligand>
    <ligandPart>
        <name>Fe</name>
        <dbReference type="ChEBI" id="CHEBI:18248"/>
    </ligandPart>
</feature>
<keyword evidence="6" id="KW-0472">Membrane</keyword>
<keyword evidence="3" id="KW-0560">Oxidoreductase</keyword>
<feature type="transmembrane region" description="Helical" evidence="6">
    <location>
        <begin position="12"/>
        <end position="31"/>
    </location>
</feature>
<keyword evidence="4 5" id="KW-0408">Iron</keyword>
<evidence type="ECO:0000256" key="6">
    <source>
        <dbReference type="SAM" id="Phobius"/>
    </source>
</evidence>
<evidence type="ECO:0000313" key="8">
    <source>
        <dbReference type="Proteomes" id="UP000631114"/>
    </source>
</evidence>
<dbReference type="PANTHER" id="PTHR24296">
    <property type="entry name" value="CYTOCHROME P450"/>
    <property type="match status" value="1"/>
</dbReference>
<evidence type="ECO:0000256" key="1">
    <source>
        <dbReference type="ARBA" id="ARBA00010617"/>
    </source>
</evidence>
<organism evidence="7 8">
    <name type="scientific">Coptis chinensis</name>
    <dbReference type="NCBI Taxonomy" id="261450"/>
    <lineage>
        <taxon>Eukaryota</taxon>
        <taxon>Viridiplantae</taxon>
        <taxon>Streptophyta</taxon>
        <taxon>Embryophyta</taxon>
        <taxon>Tracheophyta</taxon>
        <taxon>Spermatophyta</taxon>
        <taxon>Magnoliopsida</taxon>
        <taxon>Ranunculales</taxon>
        <taxon>Ranunculaceae</taxon>
        <taxon>Coptidoideae</taxon>
        <taxon>Coptis</taxon>
    </lineage>
</organism>
<dbReference type="AlphaFoldDB" id="A0A835GSV8"/>
<keyword evidence="5" id="KW-0349">Heme</keyword>
<evidence type="ECO:0000256" key="4">
    <source>
        <dbReference type="ARBA" id="ARBA00023004"/>
    </source>
</evidence>
<keyword evidence="2 5" id="KW-0479">Metal-binding</keyword>
<evidence type="ECO:0000256" key="3">
    <source>
        <dbReference type="ARBA" id="ARBA00023002"/>
    </source>
</evidence>
<sequence>MALMESLSNAFTTLPTAIAALLLLLIVTFVVRKQSDKKKYYPIAGTVFNLLFNFKRAHDYMADLARKNKTYRVLGLFHSEIFTSDPAIVEHILKSNFPNYGKGGYFHTIMEDMMGDGIINVDGELWKTQRTYSKAISEATASNNAVDMQELLLKGTLDSMFEVGFVVQLDSIYGEKEGLGFAHSFNEVSALILLRYIDVFWKIKRFFNVGHEAKLKKHIKVVDDFIYKLIRAKAERASNPNQDASCKKKEDLLSRFLDLSDTNPKYLKDICSNFLHAGRDTNAATLSWFMYRMCIHPDLQEKVAQDIKDAVQLKDAPISEFLDKVTDNRVLDKMQYLHAAISESLRVHPPVPVNAKYCFSDDTLPDGYSVKKGDLIAYQPYAMGRMKFIWGEDAEEYRPERWIEEDGRCRMESPFKFPAFQAGPRICAGKEFAFTQMKVFTAVMLYFFVFKLEDQTKPVNYKTMINLHIDGPLMLSASPRVRRSY</sequence>
<name>A0A835GSV8_9MAGN</name>
<evidence type="ECO:0008006" key="9">
    <source>
        <dbReference type="Google" id="ProtNLM"/>
    </source>
</evidence>
<dbReference type="Gene3D" id="1.10.630.10">
    <property type="entry name" value="Cytochrome P450"/>
    <property type="match status" value="1"/>
</dbReference>
<dbReference type="InterPro" id="IPR002403">
    <property type="entry name" value="Cyt_P450_E_grp-IV"/>
</dbReference>
<dbReference type="GO" id="GO:0044550">
    <property type="term" value="P:secondary metabolite biosynthetic process"/>
    <property type="evidence" value="ECO:0007669"/>
    <property type="project" value="UniProtKB-ARBA"/>
</dbReference>
<dbReference type="InterPro" id="IPR036396">
    <property type="entry name" value="Cyt_P450_sf"/>
</dbReference>
<keyword evidence="6" id="KW-0812">Transmembrane</keyword>
<dbReference type="Proteomes" id="UP000631114">
    <property type="component" value="Unassembled WGS sequence"/>
</dbReference>
<dbReference type="Pfam" id="PF00067">
    <property type="entry name" value="p450"/>
    <property type="match status" value="1"/>
</dbReference>
<dbReference type="PRINTS" id="PR00465">
    <property type="entry name" value="EP450IV"/>
</dbReference>
<proteinExistence type="inferred from homology"/>
<dbReference type="InterPro" id="IPR001128">
    <property type="entry name" value="Cyt_P450"/>
</dbReference>
<dbReference type="PRINTS" id="PR00385">
    <property type="entry name" value="P450"/>
</dbReference>
<dbReference type="GO" id="GO:0004497">
    <property type="term" value="F:monooxygenase activity"/>
    <property type="evidence" value="ECO:0007669"/>
    <property type="project" value="InterPro"/>
</dbReference>
<accession>A0A835GSV8</accession>
<dbReference type="GO" id="GO:0020037">
    <property type="term" value="F:heme binding"/>
    <property type="evidence" value="ECO:0007669"/>
    <property type="project" value="InterPro"/>
</dbReference>
<reference evidence="7 8" key="1">
    <citation type="submission" date="2020-10" db="EMBL/GenBank/DDBJ databases">
        <title>The Coptis chinensis genome and diversification of protoberbering-type alkaloids.</title>
        <authorList>
            <person name="Wang B."/>
            <person name="Shu S."/>
            <person name="Song C."/>
            <person name="Liu Y."/>
        </authorList>
    </citation>
    <scope>NUCLEOTIDE SEQUENCE [LARGE SCALE GENOMIC DNA]</scope>
    <source>
        <strain evidence="7">HL-2020</strain>
        <tissue evidence="7">Leaf</tissue>
    </source>
</reference>
<dbReference type="CDD" id="cd11064">
    <property type="entry name" value="CYP86A"/>
    <property type="match status" value="1"/>
</dbReference>
<evidence type="ECO:0000256" key="2">
    <source>
        <dbReference type="ARBA" id="ARBA00022723"/>
    </source>
</evidence>
<dbReference type="SUPFAM" id="SSF48264">
    <property type="entry name" value="Cytochrome P450"/>
    <property type="match status" value="1"/>
</dbReference>
<keyword evidence="8" id="KW-1185">Reference proteome</keyword>
<evidence type="ECO:0000313" key="7">
    <source>
        <dbReference type="EMBL" id="KAF9586910.1"/>
    </source>
</evidence>
<comment type="cofactor">
    <cofactor evidence="5">
        <name>heme</name>
        <dbReference type="ChEBI" id="CHEBI:30413"/>
    </cofactor>
</comment>
<dbReference type="EMBL" id="JADFTS010000063">
    <property type="protein sequence ID" value="KAF9586910.1"/>
    <property type="molecule type" value="Genomic_DNA"/>
</dbReference>
<protein>
    <recommendedName>
        <fullName evidence="9">Cytochrome P450</fullName>
    </recommendedName>
</protein>
<keyword evidence="6" id="KW-1133">Transmembrane helix</keyword>
<comment type="caution">
    <text evidence="7">The sequence shown here is derived from an EMBL/GenBank/DDBJ whole genome shotgun (WGS) entry which is preliminary data.</text>
</comment>
<evidence type="ECO:0000256" key="5">
    <source>
        <dbReference type="PIRSR" id="PIRSR602403-1"/>
    </source>
</evidence>
<dbReference type="GO" id="GO:0005506">
    <property type="term" value="F:iron ion binding"/>
    <property type="evidence" value="ECO:0007669"/>
    <property type="project" value="InterPro"/>
</dbReference>
<gene>
    <name evidence="7" type="ORF">IFM89_039865</name>
</gene>
<dbReference type="OrthoDB" id="1470350at2759"/>
<dbReference type="GO" id="GO:0016705">
    <property type="term" value="F:oxidoreductase activity, acting on paired donors, with incorporation or reduction of molecular oxygen"/>
    <property type="evidence" value="ECO:0007669"/>
    <property type="project" value="InterPro"/>
</dbReference>
<comment type="similarity">
    <text evidence="1">Belongs to the cytochrome P450 family.</text>
</comment>